<evidence type="ECO:0000256" key="1">
    <source>
        <dbReference type="SAM" id="MobiDB-lite"/>
    </source>
</evidence>
<accession>A0ABW9IC95</accession>
<dbReference type="EMBL" id="JBJVNE010000004">
    <property type="protein sequence ID" value="MFM9646126.1"/>
    <property type="molecule type" value="Genomic_DNA"/>
</dbReference>
<protein>
    <submittedName>
        <fullName evidence="2">Uncharacterized protein</fullName>
    </submittedName>
</protein>
<comment type="caution">
    <text evidence="2">The sequence shown here is derived from an EMBL/GenBank/DDBJ whole genome shotgun (WGS) entry which is preliminary data.</text>
</comment>
<organism evidence="2 3">
    <name type="scientific">Streptomyces galilaeus</name>
    <dbReference type="NCBI Taxonomy" id="33899"/>
    <lineage>
        <taxon>Bacteria</taxon>
        <taxon>Bacillati</taxon>
        <taxon>Actinomycetota</taxon>
        <taxon>Actinomycetes</taxon>
        <taxon>Kitasatosporales</taxon>
        <taxon>Streptomycetaceae</taxon>
        <taxon>Streptomyces</taxon>
    </lineage>
</organism>
<proteinExistence type="predicted"/>
<gene>
    <name evidence="2" type="ORF">ACKI1S_08240</name>
</gene>
<feature type="region of interest" description="Disordered" evidence="1">
    <location>
        <begin position="1"/>
        <end position="48"/>
    </location>
</feature>
<feature type="compositionally biased region" description="Low complexity" evidence="1">
    <location>
        <begin position="32"/>
        <end position="48"/>
    </location>
</feature>
<feature type="compositionally biased region" description="Basic and acidic residues" evidence="1">
    <location>
        <begin position="17"/>
        <end position="31"/>
    </location>
</feature>
<keyword evidence="3" id="KW-1185">Reference proteome</keyword>
<sequence>MSATDDERLTGLAASLARDDPRFARSLDEGRPAAPRGTAASAAGRGSP</sequence>
<dbReference type="Proteomes" id="UP001631993">
    <property type="component" value="Unassembled WGS sequence"/>
</dbReference>
<dbReference type="RefSeq" id="WP_365271947.1">
    <property type="nucleotide sequence ID" value="NZ_JBJVMW010000003.1"/>
</dbReference>
<evidence type="ECO:0000313" key="2">
    <source>
        <dbReference type="EMBL" id="MFM9646126.1"/>
    </source>
</evidence>
<name>A0ABW9IC95_STRGJ</name>
<evidence type="ECO:0000313" key="3">
    <source>
        <dbReference type="Proteomes" id="UP001631993"/>
    </source>
</evidence>
<reference evidence="2 3" key="1">
    <citation type="submission" date="2024-12" db="EMBL/GenBank/DDBJ databases">
        <title>Forecasting of Potato common scab and diversities of Pathogenic streptomyces spp. in china.</title>
        <authorList>
            <person name="Handique U."/>
            <person name="Wu J."/>
        </authorList>
    </citation>
    <scope>NUCLEOTIDE SEQUENCE [LARGE SCALE GENOMIC DNA]</scope>
    <source>
        <strain evidence="2 3">ZRIMU1585</strain>
    </source>
</reference>